<accession>A6GFM1</accession>
<proteinExistence type="inferred from homology"/>
<dbReference type="RefSeq" id="WP_006975511.1">
    <property type="nucleotide sequence ID" value="NZ_ABCS01000095.1"/>
</dbReference>
<evidence type="ECO:0000256" key="6">
    <source>
        <dbReference type="ARBA" id="ARBA00023136"/>
    </source>
</evidence>
<comment type="similarity">
    <text evidence="2">Belongs to the NrfD family.</text>
</comment>
<feature type="transmembrane region" description="Helical" evidence="7">
    <location>
        <begin position="416"/>
        <end position="441"/>
    </location>
</feature>
<dbReference type="PANTHER" id="PTHR43044">
    <property type="match status" value="1"/>
</dbReference>
<dbReference type="AlphaFoldDB" id="A6GFM1"/>
<keyword evidence="4 7" id="KW-0812">Transmembrane</keyword>
<dbReference type="GO" id="GO:0005886">
    <property type="term" value="C:plasma membrane"/>
    <property type="evidence" value="ECO:0007669"/>
    <property type="project" value="UniProtKB-SubCell"/>
</dbReference>
<feature type="transmembrane region" description="Helical" evidence="7">
    <location>
        <begin position="54"/>
        <end position="77"/>
    </location>
</feature>
<feature type="transmembrane region" description="Helical" evidence="7">
    <location>
        <begin position="83"/>
        <end position="110"/>
    </location>
</feature>
<keyword evidence="6 7" id="KW-0472">Membrane</keyword>
<name>A6GFM1_9BACT</name>
<evidence type="ECO:0000256" key="7">
    <source>
        <dbReference type="SAM" id="Phobius"/>
    </source>
</evidence>
<gene>
    <name evidence="8" type="ORF">PPSIR1_01127</name>
</gene>
<feature type="transmembrane region" description="Helical" evidence="7">
    <location>
        <begin position="122"/>
        <end position="140"/>
    </location>
</feature>
<evidence type="ECO:0000256" key="1">
    <source>
        <dbReference type="ARBA" id="ARBA00004651"/>
    </source>
</evidence>
<evidence type="ECO:0000313" key="8">
    <source>
        <dbReference type="EMBL" id="EDM75335.1"/>
    </source>
</evidence>
<organism evidence="8 9">
    <name type="scientific">Plesiocystis pacifica SIR-1</name>
    <dbReference type="NCBI Taxonomy" id="391625"/>
    <lineage>
        <taxon>Bacteria</taxon>
        <taxon>Pseudomonadati</taxon>
        <taxon>Myxococcota</taxon>
        <taxon>Polyangia</taxon>
        <taxon>Nannocystales</taxon>
        <taxon>Nannocystaceae</taxon>
        <taxon>Plesiocystis</taxon>
    </lineage>
</organism>
<keyword evidence="9" id="KW-1185">Reference proteome</keyword>
<dbReference type="PANTHER" id="PTHR43044:SF2">
    <property type="entry name" value="POLYSULPHIDE REDUCTASE NRFD"/>
    <property type="match status" value="1"/>
</dbReference>
<dbReference type="Proteomes" id="UP000005801">
    <property type="component" value="Unassembled WGS sequence"/>
</dbReference>
<evidence type="ECO:0000256" key="5">
    <source>
        <dbReference type="ARBA" id="ARBA00022989"/>
    </source>
</evidence>
<reference evidence="8 9" key="1">
    <citation type="submission" date="2007-06" db="EMBL/GenBank/DDBJ databases">
        <authorList>
            <person name="Shimkets L."/>
            <person name="Ferriera S."/>
            <person name="Johnson J."/>
            <person name="Kravitz S."/>
            <person name="Beeson K."/>
            <person name="Sutton G."/>
            <person name="Rogers Y.-H."/>
            <person name="Friedman R."/>
            <person name="Frazier M."/>
            <person name="Venter J.C."/>
        </authorList>
    </citation>
    <scope>NUCLEOTIDE SEQUENCE [LARGE SCALE GENOMIC DNA]</scope>
    <source>
        <strain evidence="8 9">SIR-1</strain>
    </source>
</reference>
<comment type="subcellular location">
    <subcellularLocation>
        <location evidence="1">Cell membrane</location>
        <topology evidence="1">Multi-pass membrane protein</topology>
    </subcellularLocation>
</comment>
<dbReference type="Pfam" id="PF03916">
    <property type="entry name" value="NrfD"/>
    <property type="match status" value="1"/>
</dbReference>
<dbReference type="InterPro" id="IPR005614">
    <property type="entry name" value="NrfD-like"/>
</dbReference>
<comment type="caution">
    <text evidence="8">The sequence shown here is derived from an EMBL/GenBank/DDBJ whole genome shotgun (WGS) entry which is preliminary data.</text>
</comment>
<feature type="transmembrane region" description="Helical" evidence="7">
    <location>
        <begin position="350"/>
        <end position="368"/>
    </location>
</feature>
<evidence type="ECO:0000256" key="3">
    <source>
        <dbReference type="ARBA" id="ARBA00022475"/>
    </source>
</evidence>
<evidence type="ECO:0000256" key="4">
    <source>
        <dbReference type="ARBA" id="ARBA00022692"/>
    </source>
</evidence>
<keyword evidence="3" id="KW-1003">Cell membrane</keyword>
<feature type="transmembrane region" description="Helical" evidence="7">
    <location>
        <begin position="167"/>
        <end position="189"/>
    </location>
</feature>
<keyword evidence="5 7" id="KW-1133">Transmembrane helix</keyword>
<evidence type="ECO:0000256" key="2">
    <source>
        <dbReference type="ARBA" id="ARBA00008929"/>
    </source>
</evidence>
<evidence type="ECO:0000313" key="9">
    <source>
        <dbReference type="Proteomes" id="UP000005801"/>
    </source>
</evidence>
<feature type="transmembrane region" description="Helical" evidence="7">
    <location>
        <begin position="375"/>
        <end position="396"/>
    </location>
</feature>
<dbReference type="eggNOG" id="COG5557">
    <property type="taxonomic scope" value="Bacteria"/>
</dbReference>
<sequence>MATKAIKERDPLDPVRGRKLLVEGGPSFHEVTEQVCVPVEDPPLAWWLAFIPSLALLGVFGLAVTWLLWFGVGIWGLNNPVDWGWAIVNFVFWVGIGHAGTLISAILFLFRQQWRTAVNRSAEAMTIFAVICALQFPTLHTGRPWAIYWSLPIPNQMGMWPNFRSPLLWDVFAVATYFTVSLLFWYVGLIPDLATMRDRATTKIRRLAYGIFALGWRGSTRHWQHYEKAYLLLAGLATPLVLSVHTIVSFDFAVSQLPGWHTTIFPPYFVAGAIFSGFAMVLTLLIPIRKWYGLEHIITIKHLENMAKIILLTGSLVGYAYGMEFFIAWYSGNPYESFAFVNRAFGPYAWAYWIMISCNVISPQLVWFKKVRRSPVALFILSIFVNIGMWFERFVITVTSLHRDFLPSSWDYYQPTIWDLAMLVGSFGLFFTLFCLFLRYLPMIAIAEVKTVMPEADPHHGDDH</sequence>
<dbReference type="OrthoDB" id="9806499at2"/>
<feature type="transmembrane region" description="Helical" evidence="7">
    <location>
        <begin position="309"/>
        <end position="330"/>
    </location>
</feature>
<feature type="transmembrane region" description="Helical" evidence="7">
    <location>
        <begin position="229"/>
        <end position="248"/>
    </location>
</feature>
<feature type="transmembrane region" description="Helical" evidence="7">
    <location>
        <begin position="268"/>
        <end position="288"/>
    </location>
</feature>
<dbReference type="STRING" id="391625.PPSIR1_01127"/>
<dbReference type="EMBL" id="ABCS01000095">
    <property type="protein sequence ID" value="EDM75335.1"/>
    <property type="molecule type" value="Genomic_DNA"/>
</dbReference>
<protein>
    <submittedName>
        <fullName evidence="8">Polysulfide reductase chain C</fullName>
    </submittedName>
</protein>